<reference evidence="1" key="1">
    <citation type="journal article" date="2021" name="Open Biol.">
        <title>Shared evolutionary footprints suggest mitochondrial oxidative damage underlies multiple complex I losses in fungi.</title>
        <authorList>
            <person name="Schikora-Tamarit M.A."/>
            <person name="Marcet-Houben M."/>
            <person name="Nosek J."/>
            <person name="Gabaldon T."/>
        </authorList>
    </citation>
    <scope>NUCLEOTIDE SEQUENCE</scope>
    <source>
        <strain evidence="1">NCAIM Y.01608</strain>
    </source>
</reference>
<dbReference type="Proteomes" id="UP000788993">
    <property type="component" value="Unassembled WGS sequence"/>
</dbReference>
<reference evidence="1" key="2">
    <citation type="submission" date="2021-01" db="EMBL/GenBank/DDBJ databases">
        <authorList>
            <person name="Schikora-Tamarit M.A."/>
        </authorList>
    </citation>
    <scope>NUCLEOTIDE SEQUENCE</scope>
    <source>
        <strain evidence="1">NCAIM Y.01608</strain>
    </source>
</reference>
<dbReference type="AlphaFoldDB" id="A0A1B7SCR6"/>
<comment type="caution">
    <text evidence="1">The sequence shown here is derived from an EMBL/GenBank/DDBJ whole genome shotgun (WGS) entry which is preliminary data.</text>
</comment>
<dbReference type="EMBL" id="JAEUBD010000146">
    <property type="protein sequence ID" value="KAH3676754.1"/>
    <property type="molecule type" value="Genomic_DNA"/>
</dbReference>
<gene>
    <name evidence="1" type="ORF">OGATHE_001244</name>
</gene>
<sequence length="311" mass="34111">MKWWILTLLGPALADSVFDKLDARTQNQVFQIIERYNDLKDDQVHFEEWISPDNNAYIVPRYRAAAVADAPYVYGNGYQFFGSDNDAVGSLATETGQQMGLIKEEDIAAQGFPNVFKKLKEHIQGSCEEEGGAEEYFPFGARKFLLVGVKKESVEFVADENSLQAQEPADSVDANWWPKKKKEEDCDGEGEQKKLFGTDKFFFVGIGSVDNSTAKLRPDSGARFSPLSPLAYASRNKQIAQNAAEASSPAPPAPTTLSVSYHTKPNASVDLFHQFQHNSSLEVQNDAAASSGRALSLIGAVVLIGSSVLLF</sequence>
<keyword evidence="2" id="KW-1185">Reference proteome</keyword>
<evidence type="ECO:0000313" key="1">
    <source>
        <dbReference type="EMBL" id="KAH3676754.1"/>
    </source>
</evidence>
<protein>
    <submittedName>
        <fullName evidence="1">Uncharacterized protein</fullName>
    </submittedName>
</protein>
<dbReference type="RefSeq" id="XP_018209189.1">
    <property type="nucleotide sequence ID" value="XM_018353096.1"/>
</dbReference>
<organism evidence="1 2">
    <name type="scientific">Ogataea polymorpha</name>
    <dbReference type="NCBI Taxonomy" id="460523"/>
    <lineage>
        <taxon>Eukaryota</taxon>
        <taxon>Fungi</taxon>
        <taxon>Dikarya</taxon>
        <taxon>Ascomycota</taxon>
        <taxon>Saccharomycotina</taxon>
        <taxon>Pichiomycetes</taxon>
        <taxon>Pichiales</taxon>
        <taxon>Pichiaceae</taxon>
        <taxon>Ogataea</taxon>
    </lineage>
</organism>
<accession>A0A1B7SCR6</accession>
<name>A0A1B7SCR6_9ASCO</name>
<evidence type="ECO:0000313" key="2">
    <source>
        <dbReference type="Proteomes" id="UP000788993"/>
    </source>
</evidence>
<proteinExistence type="predicted"/>